<comment type="caution">
    <text evidence="1">The sequence shown here is derived from an EMBL/GenBank/DDBJ whole genome shotgun (WGS) entry which is preliminary data.</text>
</comment>
<keyword evidence="2" id="KW-1185">Reference proteome</keyword>
<evidence type="ECO:0000313" key="1">
    <source>
        <dbReference type="EMBL" id="DAD26987.1"/>
    </source>
</evidence>
<gene>
    <name evidence="1" type="ORF">HUJ06_028455</name>
</gene>
<evidence type="ECO:0000313" key="2">
    <source>
        <dbReference type="Proteomes" id="UP000607653"/>
    </source>
</evidence>
<name>A0A822Y3I5_NELNU</name>
<organism evidence="1 2">
    <name type="scientific">Nelumbo nucifera</name>
    <name type="common">Sacred lotus</name>
    <dbReference type="NCBI Taxonomy" id="4432"/>
    <lineage>
        <taxon>Eukaryota</taxon>
        <taxon>Viridiplantae</taxon>
        <taxon>Streptophyta</taxon>
        <taxon>Embryophyta</taxon>
        <taxon>Tracheophyta</taxon>
        <taxon>Spermatophyta</taxon>
        <taxon>Magnoliopsida</taxon>
        <taxon>Proteales</taxon>
        <taxon>Nelumbonaceae</taxon>
        <taxon>Nelumbo</taxon>
    </lineage>
</organism>
<dbReference type="EMBL" id="DUZY01000002">
    <property type="protein sequence ID" value="DAD26987.1"/>
    <property type="molecule type" value="Genomic_DNA"/>
</dbReference>
<sequence length="74" mass="8811">MLWDFFLLTFKVDWKLLNDISIYVLRKKGSSIWRIALVQFLKKNIGFENGKGARSKFYKVPRSANSRDDNLTRR</sequence>
<protein>
    <submittedName>
        <fullName evidence="1">Uncharacterized protein</fullName>
    </submittedName>
</protein>
<proteinExistence type="predicted"/>
<dbReference type="AlphaFoldDB" id="A0A822Y3I5"/>
<dbReference type="Proteomes" id="UP000607653">
    <property type="component" value="Unassembled WGS sequence"/>
</dbReference>
<accession>A0A822Y3I5</accession>
<reference evidence="1 2" key="1">
    <citation type="journal article" date="2020" name="Mol. Biol. Evol.">
        <title>Distinct Expression and Methylation Patterns for Genes with Different Fates following a Single Whole-Genome Duplication in Flowering Plants.</title>
        <authorList>
            <person name="Shi T."/>
            <person name="Rahmani R.S."/>
            <person name="Gugger P.F."/>
            <person name="Wang M."/>
            <person name="Li H."/>
            <person name="Zhang Y."/>
            <person name="Li Z."/>
            <person name="Wang Q."/>
            <person name="Van de Peer Y."/>
            <person name="Marchal K."/>
            <person name="Chen J."/>
        </authorList>
    </citation>
    <scope>NUCLEOTIDE SEQUENCE [LARGE SCALE GENOMIC DNA]</scope>
    <source>
        <tissue evidence="1">Leaf</tissue>
    </source>
</reference>